<protein>
    <submittedName>
        <fullName evidence="1">Uncharacterized protein</fullName>
    </submittedName>
</protein>
<dbReference type="EMBL" id="BARV01000135">
    <property type="protein sequence ID" value="GAH93946.1"/>
    <property type="molecule type" value="Genomic_DNA"/>
</dbReference>
<gene>
    <name evidence="1" type="ORF">S06H3_00682</name>
</gene>
<accession>X1JGX7</accession>
<sequence length="51" mass="5808">MFFDVAMLEAPDREEFAAVRSSESLPWESEAIPIFKAQNGVRLLKYTLFGV</sequence>
<organism evidence="1">
    <name type="scientific">marine sediment metagenome</name>
    <dbReference type="NCBI Taxonomy" id="412755"/>
    <lineage>
        <taxon>unclassified sequences</taxon>
        <taxon>metagenomes</taxon>
        <taxon>ecological metagenomes</taxon>
    </lineage>
</organism>
<proteinExistence type="predicted"/>
<dbReference type="AlphaFoldDB" id="X1JGX7"/>
<reference evidence="1" key="1">
    <citation type="journal article" date="2014" name="Front. Microbiol.">
        <title>High frequency of phylogenetically diverse reductive dehalogenase-homologous genes in deep subseafloor sedimentary metagenomes.</title>
        <authorList>
            <person name="Kawai M."/>
            <person name="Futagami T."/>
            <person name="Toyoda A."/>
            <person name="Takaki Y."/>
            <person name="Nishi S."/>
            <person name="Hori S."/>
            <person name="Arai W."/>
            <person name="Tsubouchi T."/>
            <person name="Morono Y."/>
            <person name="Uchiyama I."/>
            <person name="Ito T."/>
            <person name="Fujiyama A."/>
            <person name="Inagaki F."/>
            <person name="Takami H."/>
        </authorList>
    </citation>
    <scope>NUCLEOTIDE SEQUENCE</scope>
    <source>
        <strain evidence="1">Expedition CK06-06</strain>
    </source>
</reference>
<evidence type="ECO:0000313" key="1">
    <source>
        <dbReference type="EMBL" id="GAH93946.1"/>
    </source>
</evidence>
<comment type="caution">
    <text evidence="1">The sequence shown here is derived from an EMBL/GenBank/DDBJ whole genome shotgun (WGS) entry which is preliminary data.</text>
</comment>
<name>X1JGX7_9ZZZZ</name>